<keyword evidence="1" id="KW-0732">Signal</keyword>
<feature type="signal peptide" evidence="1">
    <location>
        <begin position="1"/>
        <end position="15"/>
    </location>
</feature>
<dbReference type="AlphaFoldDB" id="A0AAD3RWQ2"/>
<dbReference type="EMBL" id="BSYO01000001">
    <property type="protein sequence ID" value="GMG98850.1"/>
    <property type="molecule type" value="Genomic_DNA"/>
</dbReference>
<feature type="chain" id="PRO_5041948301" evidence="1">
    <location>
        <begin position="16"/>
        <end position="154"/>
    </location>
</feature>
<evidence type="ECO:0000256" key="1">
    <source>
        <dbReference type="SAM" id="SignalP"/>
    </source>
</evidence>
<keyword evidence="3" id="KW-1185">Reference proteome</keyword>
<protein>
    <submittedName>
        <fullName evidence="2">Uncharacterized protein</fullName>
    </submittedName>
</protein>
<evidence type="ECO:0000313" key="3">
    <source>
        <dbReference type="Proteomes" id="UP001279734"/>
    </source>
</evidence>
<gene>
    <name evidence="2" type="ORF">Nepgr_000690</name>
</gene>
<comment type="caution">
    <text evidence="2">The sequence shown here is derived from an EMBL/GenBank/DDBJ whole genome shotgun (WGS) entry which is preliminary data.</text>
</comment>
<accession>A0AAD3RWQ2</accession>
<reference evidence="2" key="1">
    <citation type="submission" date="2023-05" db="EMBL/GenBank/DDBJ databases">
        <title>Nepenthes gracilis genome sequencing.</title>
        <authorList>
            <person name="Fukushima K."/>
        </authorList>
    </citation>
    <scope>NUCLEOTIDE SEQUENCE</scope>
    <source>
        <strain evidence="2">SING2019-196</strain>
    </source>
</reference>
<organism evidence="2 3">
    <name type="scientific">Nepenthes gracilis</name>
    <name type="common">Slender pitcher plant</name>
    <dbReference type="NCBI Taxonomy" id="150966"/>
    <lineage>
        <taxon>Eukaryota</taxon>
        <taxon>Viridiplantae</taxon>
        <taxon>Streptophyta</taxon>
        <taxon>Embryophyta</taxon>
        <taxon>Tracheophyta</taxon>
        <taxon>Spermatophyta</taxon>
        <taxon>Magnoliopsida</taxon>
        <taxon>eudicotyledons</taxon>
        <taxon>Gunneridae</taxon>
        <taxon>Pentapetalae</taxon>
        <taxon>Caryophyllales</taxon>
        <taxon>Nepenthaceae</taxon>
        <taxon>Nepenthes</taxon>
    </lineage>
</organism>
<name>A0AAD3RWQ2_NEPGR</name>
<evidence type="ECO:0000313" key="2">
    <source>
        <dbReference type="EMBL" id="GMG98850.1"/>
    </source>
</evidence>
<dbReference type="Proteomes" id="UP001279734">
    <property type="component" value="Unassembled WGS sequence"/>
</dbReference>
<proteinExistence type="predicted"/>
<sequence length="154" mass="17092">MFGWFLLVETSLTEAAGCLQLEVRVLEPGNFRQWEPKVLFEVEAVLNLDAVAKLKEALLDGQVRVKLGQGPHSCSFATLRVSSAFLWLREARDWLDFGIEQKFKAIAGDNFFNVDCTFGGIAGFAGFHLASLLRCFDGCCKLDGACPVVQCLRR</sequence>